<comment type="caution">
    <text evidence="9">The sequence shown here is derived from an EMBL/GenBank/DDBJ whole genome shotgun (WGS) entry which is preliminary data.</text>
</comment>
<protein>
    <recommendedName>
        <fullName evidence="2">RING-type E3 ubiquitin transferase</fullName>
        <ecNumber evidence="2">2.3.2.27</ecNumber>
    </recommendedName>
</protein>
<dbReference type="GO" id="GO:0043161">
    <property type="term" value="P:proteasome-mediated ubiquitin-dependent protein catabolic process"/>
    <property type="evidence" value="ECO:0007669"/>
    <property type="project" value="TreeGrafter"/>
</dbReference>
<evidence type="ECO:0000256" key="6">
    <source>
        <dbReference type="PROSITE-ProRule" id="PRU00339"/>
    </source>
</evidence>
<dbReference type="AlphaFoldDB" id="A0AAD1XJD9"/>
<keyword evidence="6" id="KW-0802">TPR repeat</keyword>
<evidence type="ECO:0000256" key="3">
    <source>
        <dbReference type="ARBA" id="ARBA00022679"/>
    </source>
</evidence>
<dbReference type="GO" id="GO:0071218">
    <property type="term" value="P:cellular response to misfolded protein"/>
    <property type="evidence" value="ECO:0007669"/>
    <property type="project" value="TreeGrafter"/>
</dbReference>
<dbReference type="GO" id="GO:0006515">
    <property type="term" value="P:protein quality control for misfolded or incompletely synthesized proteins"/>
    <property type="evidence" value="ECO:0007669"/>
    <property type="project" value="TreeGrafter"/>
</dbReference>
<feature type="domain" description="U-box" evidence="8">
    <location>
        <begin position="264"/>
        <end position="328"/>
    </location>
</feature>
<feature type="repeat" description="TPR" evidence="6">
    <location>
        <begin position="101"/>
        <end position="134"/>
    </location>
</feature>
<sequence>MGCFPCCFKKQKAPRQRRRRDPERLSKSSEKFNGLGPSDNQIVQDNKQRVNQEKDIGRDFFQKSQYADAVRAYHNALRIHFELGSKLILVYPRDDYHNLSAILYANLARCHLNMEQSEEGMEFSDKAIKEDPNYIKAYVVKGDILIHQADQNHNLDQATQAKDLFEHCITLCERINKENDFTSQIEERLKNANKISRILQAEIDFTYHSDVREQFEHIFAKLLENPSLEERDKIEKFRGHILHKLDMKLENSKEIMKDDDTPEYLKCIFTHEVMQDPHTTKAGHSYSKEELLQHIQVNANEPMTRDFISQQQPGLIKNKALEKAIKCFLAKGSIC</sequence>
<reference evidence="9" key="1">
    <citation type="submission" date="2023-07" db="EMBL/GenBank/DDBJ databases">
        <authorList>
            <consortium name="AG Swart"/>
            <person name="Singh M."/>
            <person name="Singh A."/>
            <person name="Seah K."/>
            <person name="Emmerich C."/>
        </authorList>
    </citation>
    <scope>NUCLEOTIDE SEQUENCE</scope>
    <source>
        <strain evidence="9">DP1</strain>
    </source>
</reference>
<dbReference type="InterPro" id="IPR013083">
    <property type="entry name" value="Znf_RING/FYVE/PHD"/>
</dbReference>
<evidence type="ECO:0000256" key="5">
    <source>
        <dbReference type="ARBA" id="ARBA00022786"/>
    </source>
</evidence>
<dbReference type="GO" id="GO:0000209">
    <property type="term" value="P:protein polyubiquitination"/>
    <property type="evidence" value="ECO:0007669"/>
    <property type="project" value="TreeGrafter"/>
</dbReference>
<dbReference type="SMART" id="SM00028">
    <property type="entry name" value="TPR"/>
    <property type="match status" value="3"/>
</dbReference>
<evidence type="ECO:0000256" key="1">
    <source>
        <dbReference type="ARBA" id="ARBA00000900"/>
    </source>
</evidence>
<dbReference type="Gene3D" id="1.25.40.10">
    <property type="entry name" value="Tetratricopeptide repeat domain"/>
    <property type="match status" value="1"/>
</dbReference>
<feature type="compositionally biased region" description="Basic and acidic residues" evidence="7">
    <location>
        <begin position="20"/>
        <end position="30"/>
    </location>
</feature>
<dbReference type="InterPro" id="IPR011990">
    <property type="entry name" value="TPR-like_helical_dom_sf"/>
</dbReference>
<dbReference type="Gene3D" id="3.30.40.10">
    <property type="entry name" value="Zinc/RING finger domain, C3HC4 (zinc finger)"/>
    <property type="match status" value="1"/>
</dbReference>
<keyword evidence="4" id="KW-0677">Repeat</keyword>
<dbReference type="SUPFAM" id="SSF57850">
    <property type="entry name" value="RING/U-box"/>
    <property type="match status" value="1"/>
</dbReference>
<dbReference type="PROSITE" id="PS50005">
    <property type="entry name" value="TPR"/>
    <property type="match status" value="1"/>
</dbReference>
<accession>A0AAD1XJD9</accession>
<dbReference type="GO" id="GO:0051087">
    <property type="term" value="F:protein-folding chaperone binding"/>
    <property type="evidence" value="ECO:0007669"/>
    <property type="project" value="TreeGrafter"/>
</dbReference>
<feature type="region of interest" description="Disordered" evidence="7">
    <location>
        <begin position="13"/>
        <end position="45"/>
    </location>
</feature>
<proteinExistence type="predicted"/>
<name>A0AAD1XJD9_EUPCR</name>
<evidence type="ECO:0000256" key="4">
    <source>
        <dbReference type="ARBA" id="ARBA00022737"/>
    </source>
</evidence>
<dbReference type="SUPFAM" id="SSF48452">
    <property type="entry name" value="TPR-like"/>
    <property type="match status" value="1"/>
</dbReference>
<dbReference type="Pfam" id="PF13181">
    <property type="entry name" value="TPR_8"/>
    <property type="match status" value="1"/>
</dbReference>
<dbReference type="Pfam" id="PF04564">
    <property type="entry name" value="U-box"/>
    <property type="match status" value="1"/>
</dbReference>
<dbReference type="EC" id="2.3.2.27" evidence="2"/>
<evidence type="ECO:0000313" key="9">
    <source>
        <dbReference type="EMBL" id="CAI2373831.1"/>
    </source>
</evidence>
<dbReference type="GO" id="GO:0045862">
    <property type="term" value="P:positive regulation of proteolysis"/>
    <property type="evidence" value="ECO:0007669"/>
    <property type="project" value="TreeGrafter"/>
</dbReference>
<dbReference type="EMBL" id="CAMPGE010015195">
    <property type="protein sequence ID" value="CAI2373831.1"/>
    <property type="molecule type" value="Genomic_DNA"/>
</dbReference>
<dbReference type="GO" id="GO:0061630">
    <property type="term" value="F:ubiquitin protein ligase activity"/>
    <property type="evidence" value="ECO:0007669"/>
    <property type="project" value="UniProtKB-EC"/>
</dbReference>
<evidence type="ECO:0000256" key="7">
    <source>
        <dbReference type="SAM" id="MobiDB-lite"/>
    </source>
</evidence>
<dbReference type="SMART" id="SM00504">
    <property type="entry name" value="Ubox"/>
    <property type="match status" value="1"/>
</dbReference>
<keyword evidence="10" id="KW-1185">Reference proteome</keyword>
<organism evidence="9 10">
    <name type="scientific">Euplotes crassus</name>
    <dbReference type="NCBI Taxonomy" id="5936"/>
    <lineage>
        <taxon>Eukaryota</taxon>
        <taxon>Sar</taxon>
        <taxon>Alveolata</taxon>
        <taxon>Ciliophora</taxon>
        <taxon>Intramacronucleata</taxon>
        <taxon>Spirotrichea</taxon>
        <taxon>Hypotrichia</taxon>
        <taxon>Euplotida</taxon>
        <taxon>Euplotidae</taxon>
        <taxon>Moneuplotes</taxon>
    </lineage>
</organism>
<dbReference type="PANTHER" id="PTHR46803:SF2">
    <property type="entry name" value="E3 UBIQUITIN-PROTEIN LIGASE CHIP"/>
    <property type="match status" value="1"/>
</dbReference>
<comment type="catalytic activity">
    <reaction evidence="1">
        <text>S-ubiquitinyl-[E2 ubiquitin-conjugating enzyme]-L-cysteine + [acceptor protein]-L-lysine = [E2 ubiquitin-conjugating enzyme]-L-cysteine + N(6)-ubiquitinyl-[acceptor protein]-L-lysine.</text>
        <dbReference type="EC" id="2.3.2.27"/>
    </reaction>
</comment>
<dbReference type="GO" id="GO:0005737">
    <property type="term" value="C:cytoplasm"/>
    <property type="evidence" value="ECO:0007669"/>
    <property type="project" value="TreeGrafter"/>
</dbReference>
<dbReference type="InterPro" id="IPR003613">
    <property type="entry name" value="Ubox_domain"/>
</dbReference>
<keyword evidence="3" id="KW-0808">Transferase</keyword>
<evidence type="ECO:0000256" key="2">
    <source>
        <dbReference type="ARBA" id="ARBA00012483"/>
    </source>
</evidence>
<dbReference type="InterPro" id="IPR019734">
    <property type="entry name" value="TPR_rpt"/>
</dbReference>
<gene>
    <name evidence="9" type="ORF">ECRASSUSDP1_LOCUS15180</name>
</gene>
<evidence type="ECO:0000313" key="10">
    <source>
        <dbReference type="Proteomes" id="UP001295684"/>
    </source>
</evidence>
<dbReference type="PANTHER" id="PTHR46803">
    <property type="entry name" value="E3 UBIQUITIN-PROTEIN LIGASE CHIP"/>
    <property type="match status" value="1"/>
</dbReference>
<evidence type="ECO:0000259" key="8">
    <source>
        <dbReference type="SMART" id="SM00504"/>
    </source>
</evidence>
<dbReference type="Proteomes" id="UP001295684">
    <property type="component" value="Unassembled WGS sequence"/>
</dbReference>
<keyword evidence="5" id="KW-0833">Ubl conjugation pathway</keyword>